<dbReference type="Proteomes" id="UP000324101">
    <property type="component" value="Chromosome"/>
</dbReference>
<keyword evidence="11" id="KW-0472">Membrane</keyword>
<evidence type="ECO:0000256" key="2">
    <source>
        <dbReference type="ARBA" id="ARBA00012438"/>
    </source>
</evidence>
<proteinExistence type="predicted"/>
<keyword evidence="8" id="KW-0902">Two-component regulatory system</keyword>
<feature type="region of interest" description="Disordered" evidence="10">
    <location>
        <begin position="402"/>
        <end position="425"/>
    </location>
</feature>
<evidence type="ECO:0000256" key="3">
    <source>
        <dbReference type="ARBA" id="ARBA00022553"/>
    </source>
</evidence>
<dbReference type="Gene3D" id="3.30.565.10">
    <property type="entry name" value="Histidine kinase-like ATPase, C-terminal domain"/>
    <property type="match status" value="1"/>
</dbReference>
<feature type="domain" description="Histidine kinase/HSP90-like ATPase" evidence="12">
    <location>
        <begin position="317"/>
        <end position="405"/>
    </location>
</feature>
<feature type="coiled-coil region" evidence="9">
    <location>
        <begin position="161"/>
        <end position="197"/>
    </location>
</feature>
<dbReference type="SUPFAM" id="SSF55874">
    <property type="entry name" value="ATPase domain of HSP90 chaperone/DNA topoisomerase II/histidine kinase"/>
    <property type="match status" value="1"/>
</dbReference>
<dbReference type="InterPro" id="IPR003594">
    <property type="entry name" value="HATPase_dom"/>
</dbReference>
<dbReference type="Pfam" id="PF07730">
    <property type="entry name" value="HisKA_3"/>
    <property type="match status" value="1"/>
</dbReference>
<feature type="transmembrane region" description="Helical" evidence="11">
    <location>
        <begin position="15"/>
        <end position="35"/>
    </location>
</feature>
<evidence type="ECO:0000256" key="7">
    <source>
        <dbReference type="ARBA" id="ARBA00022840"/>
    </source>
</evidence>
<dbReference type="AlphaFoldDB" id="A0A5P2DSZ3"/>
<dbReference type="GO" id="GO:0000155">
    <property type="term" value="F:phosphorelay sensor kinase activity"/>
    <property type="evidence" value="ECO:0007669"/>
    <property type="project" value="InterPro"/>
</dbReference>
<keyword evidence="4" id="KW-0808">Transferase</keyword>
<dbReference type="OrthoDB" id="227596at2"/>
<feature type="domain" description="Signal transduction histidine kinase subgroup 3 dimerisation and phosphoacceptor" evidence="13">
    <location>
        <begin position="190"/>
        <end position="254"/>
    </location>
</feature>
<keyword evidence="11" id="KW-1133">Transmembrane helix</keyword>
<keyword evidence="9" id="KW-0175">Coiled coil</keyword>
<feature type="transmembrane region" description="Helical" evidence="11">
    <location>
        <begin position="70"/>
        <end position="91"/>
    </location>
</feature>
<dbReference type="GO" id="GO:0005524">
    <property type="term" value="F:ATP binding"/>
    <property type="evidence" value="ECO:0007669"/>
    <property type="project" value="UniProtKB-KW"/>
</dbReference>
<dbReference type="CDD" id="cd16917">
    <property type="entry name" value="HATPase_UhpB-NarQ-NarX-like"/>
    <property type="match status" value="1"/>
</dbReference>
<reference evidence="14 15" key="1">
    <citation type="submission" date="2018-05" db="EMBL/GenBank/DDBJ databases">
        <title>Streptomyces venezuelae.</title>
        <authorList>
            <person name="Kim W."/>
            <person name="Lee N."/>
            <person name="Cho B.-K."/>
        </authorList>
    </citation>
    <scope>NUCLEOTIDE SEQUENCE [LARGE SCALE GENOMIC DNA]</scope>
    <source>
        <strain evidence="14 15">ATCC 21018</strain>
    </source>
</reference>
<keyword evidence="11" id="KW-0812">Transmembrane</keyword>
<evidence type="ECO:0000256" key="6">
    <source>
        <dbReference type="ARBA" id="ARBA00022777"/>
    </source>
</evidence>
<keyword evidence="7" id="KW-0067">ATP-binding</keyword>
<keyword evidence="6 14" id="KW-0418">Kinase</keyword>
<organism evidence="14 15">
    <name type="scientific">Streptomyces venezuelae</name>
    <dbReference type="NCBI Taxonomy" id="54571"/>
    <lineage>
        <taxon>Bacteria</taxon>
        <taxon>Bacillati</taxon>
        <taxon>Actinomycetota</taxon>
        <taxon>Actinomycetes</taxon>
        <taxon>Kitasatosporales</taxon>
        <taxon>Streptomycetaceae</taxon>
        <taxon>Streptomyces</taxon>
    </lineage>
</organism>
<evidence type="ECO:0000256" key="8">
    <source>
        <dbReference type="ARBA" id="ARBA00023012"/>
    </source>
</evidence>
<dbReference type="InterPro" id="IPR050482">
    <property type="entry name" value="Sensor_HK_TwoCompSys"/>
</dbReference>
<dbReference type="GO" id="GO:0016020">
    <property type="term" value="C:membrane"/>
    <property type="evidence" value="ECO:0007669"/>
    <property type="project" value="InterPro"/>
</dbReference>
<sequence length="425" mass="45415">MHAGSGFLDRLGGRYRPLAVDALLALGYIGAGLLLGREEPPAGWRSVDGLGAVLTALVGLVMVARRFAPVQVFAAGSALWALFIACGYWPVVNSMPPLLGLYTVAATRRPRTAAVCAVVVAGVWVYAGIGNIDHSSMPTVLAQAVLFPAVVLVVGRGSGALAERNRQFAELTDRLRRQQEENALRALTEERVRIARELHDVVAHHMSVISLQAGMASYVFPTDPEASRRALDTIADTSREALEEMRRMLVLLRVGQEEQQDGRAEDGQGEDGGAYAPAPGLDLLGRLLERVSGAGVDVAMETTGSPVRLPQGMALCVYRVVQEALTNVLKHAGPTTAAVTIRYERRTVVVRVTNEQGDNFRPNKEMSPGHGLIGMRERAKIYGGSVTAGPRDLGGFEVRLTLPAPTTSDRPGSLPAPGTGDVHIR</sequence>
<evidence type="ECO:0000313" key="14">
    <source>
        <dbReference type="EMBL" id="QES58196.1"/>
    </source>
</evidence>
<gene>
    <name evidence="14" type="ORF">DEJ51_32010</name>
</gene>
<keyword evidence="3" id="KW-0597">Phosphoprotein</keyword>
<evidence type="ECO:0000259" key="12">
    <source>
        <dbReference type="Pfam" id="PF02518"/>
    </source>
</evidence>
<evidence type="ECO:0000259" key="13">
    <source>
        <dbReference type="Pfam" id="PF07730"/>
    </source>
</evidence>
<evidence type="ECO:0000256" key="4">
    <source>
        <dbReference type="ARBA" id="ARBA00022679"/>
    </source>
</evidence>
<accession>A0A5P2DSZ3</accession>
<evidence type="ECO:0000256" key="1">
    <source>
        <dbReference type="ARBA" id="ARBA00000085"/>
    </source>
</evidence>
<evidence type="ECO:0000256" key="5">
    <source>
        <dbReference type="ARBA" id="ARBA00022741"/>
    </source>
</evidence>
<dbReference type="InterPro" id="IPR036890">
    <property type="entry name" value="HATPase_C_sf"/>
</dbReference>
<dbReference type="PANTHER" id="PTHR24421:SF10">
    <property type="entry name" value="NITRATE_NITRITE SENSOR PROTEIN NARQ"/>
    <property type="match status" value="1"/>
</dbReference>
<dbReference type="PANTHER" id="PTHR24421">
    <property type="entry name" value="NITRATE/NITRITE SENSOR PROTEIN NARX-RELATED"/>
    <property type="match status" value="1"/>
</dbReference>
<dbReference type="RefSeq" id="WP_150261108.1">
    <property type="nucleotide sequence ID" value="NZ_CP029189.1"/>
</dbReference>
<dbReference type="EMBL" id="CP029189">
    <property type="protein sequence ID" value="QES58196.1"/>
    <property type="molecule type" value="Genomic_DNA"/>
</dbReference>
<evidence type="ECO:0000256" key="9">
    <source>
        <dbReference type="SAM" id="Coils"/>
    </source>
</evidence>
<feature type="region of interest" description="Disordered" evidence="10">
    <location>
        <begin position="257"/>
        <end position="276"/>
    </location>
</feature>
<dbReference type="Pfam" id="PF02518">
    <property type="entry name" value="HATPase_c"/>
    <property type="match status" value="1"/>
</dbReference>
<feature type="transmembrane region" description="Helical" evidence="11">
    <location>
        <begin position="141"/>
        <end position="162"/>
    </location>
</feature>
<evidence type="ECO:0000256" key="10">
    <source>
        <dbReference type="SAM" id="MobiDB-lite"/>
    </source>
</evidence>
<name>A0A5P2DSZ3_STRVZ</name>
<dbReference type="GO" id="GO:0046983">
    <property type="term" value="F:protein dimerization activity"/>
    <property type="evidence" value="ECO:0007669"/>
    <property type="project" value="InterPro"/>
</dbReference>
<dbReference type="EC" id="2.7.13.3" evidence="2"/>
<feature type="transmembrane region" description="Helical" evidence="11">
    <location>
        <begin position="112"/>
        <end position="129"/>
    </location>
</feature>
<dbReference type="InterPro" id="IPR011712">
    <property type="entry name" value="Sig_transdc_His_kin_sub3_dim/P"/>
</dbReference>
<evidence type="ECO:0000256" key="11">
    <source>
        <dbReference type="SAM" id="Phobius"/>
    </source>
</evidence>
<protein>
    <recommendedName>
        <fullName evidence="2">histidine kinase</fullName>
        <ecNumber evidence="2">2.7.13.3</ecNumber>
    </recommendedName>
</protein>
<comment type="catalytic activity">
    <reaction evidence="1">
        <text>ATP + protein L-histidine = ADP + protein N-phospho-L-histidine.</text>
        <dbReference type="EC" id="2.7.13.3"/>
    </reaction>
</comment>
<keyword evidence="5" id="KW-0547">Nucleotide-binding</keyword>
<feature type="transmembrane region" description="Helical" evidence="11">
    <location>
        <begin position="47"/>
        <end position="64"/>
    </location>
</feature>
<dbReference type="Gene3D" id="1.20.5.1930">
    <property type="match status" value="1"/>
</dbReference>
<evidence type="ECO:0000313" key="15">
    <source>
        <dbReference type="Proteomes" id="UP000324101"/>
    </source>
</evidence>